<feature type="domain" description="Peptidase C45 hydrolase" evidence="1">
    <location>
        <begin position="127"/>
        <end position="373"/>
    </location>
</feature>
<dbReference type="Gene3D" id="1.10.10.2120">
    <property type="match status" value="1"/>
</dbReference>
<dbReference type="Pfam" id="PF03417">
    <property type="entry name" value="AAT"/>
    <property type="match status" value="1"/>
</dbReference>
<reference evidence="3" key="1">
    <citation type="submission" date="2020-01" db="EMBL/GenBank/DDBJ databases">
        <title>Draft genome sequence of the Termite Coptotermes fromosanus.</title>
        <authorList>
            <person name="Itakura S."/>
            <person name="Yosikawa Y."/>
            <person name="Umezawa K."/>
        </authorList>
    </citation>
    <scope>NUCLEOTIDE SEQUENCE [LARGE SCALE GENOMIC DNA]</scope>
</reference>
<dbReference type="AlphaFoldDB" id="A0A6L2Q6M4"/>
<dbReference type="InParanoid" id="A0A6L2Q6M4"/>
<dbReference type="Gene3D" id="3.60.60.10">
    <property type="entry name" value="Penicillin V Acylase, Chain A"/>
    <property type="match status" value="1"/>
</dbReference>
<name>A0A6L2Q6M4_COPFO</name>
<keyword evidence="3" id="KW-1185">Reference proteome</keyword>
<dbReference type="InterPro" id="IPR047794">
    <property type="entry name" value="C45_proenzyme-like"/>
</dbReference>
<organism evidence="2 3">
    <name type="scientific">Coptotermes formosanus</name>
    <name type="common">Formosan subterranean termite</name>
    <dbReference type="NCBI Taxonomy" id="36987"/>
    <lineage>
        <taxon>Eukaryota</taxon>
        <taxon>Metazoa</taxon>
        <taxon>Ecdysozoa</taxon>
        <taxon>Arthropoda</taxon>
        <taxon>Hexapoda</taxon>
        <taxon>Insecta</taxon>
        <taxon>Pterygota</taxon>
        <taxon>Neoptera</taxon>
        <taxon>Polyneoptera</taxon>
        <taxon>Dictyoptera</taxon>
        <taxon>Blattodea</taxon>
        <taxon>Blattoidea</taxon>
        <taxon>Termitoidae</taxon>
        <taxon>Rhinotermitidae</taxon>
        <taxon>Coptotermes</taxon>
    </lineage>
</organism>
<gene>
    <name evidence="2" type="ORF">Cfor_07583</name>
</gene>
<dbReference type="InterPro" id="IPR047801">
    <property type="entry name" value="Peptidase_C45"/>
</dbReference>
<dbReference type="EMBL" id="BLKM01002188">
    <property type="protein sequence ID" value="GFG40519.1"/>
    <property type="molecule type" value="Genomic_DNA"/>
</dbReference>
<proteinExistence type="predicted"/>
<comment type="caution">
    <text evidence="2">The sequence shown here is derived from an EMBL/GenBank/DDBJ whole genome shotgun (WGS) entry which is preliminary data.</text>
</comment>
<evidence type="ECO:0000313" key="3">
    <source>
        <dbReference type="Proteomes" id="UP000502823"/>
    </source>
</evidence>
<dbReference type="PANTHER" id="PTHR34180">
    <property type="entry name" value="PEPTIDASE C45"/>
    <property type="match status" value="1"/>
</dbReference>
<dbReference type="InterPro" id="IPR005079">
    <property type="entry name" value="Peptidase_C45_hydrolase"/>
</dbReference>
<dbReference type="OrthoDB" id="189997at2759"/>
<evidence type="ECO:0000259" key="1">
    <source>
        <dbReference type="Pfam" id="PF03417"/>
    </source>
</evidence>
<dbReference type="Proteomes" id="UP000502823">
    <property type="component" value="Unassembled WGS sequence"/>
</dbReference>
<dbReference type="NCBIfam" id="NF040521">
    <property type="entry name" value="C45_proenzyme"/>
    <property type="match status" value="1"/>
</dbReference>
<dbReference type="FunCoup" id="A0A6L2Q6M4">
    <property type="interactions" value="159"/>
</dbReference>
<evidence type="ECO:0000313" key="2">
    <source>
        <dbReference type="EMBL" id="GFG40519.1"/>
    </source>
</evidence>
<dbReference type="PANTHER" id="PTHR34180:SF1">
    <property type="entry name" value="BETA-ALANYL-DOPAMINE_CARCININE HYDROLASE"/>
    <property type="match status" value="1"/>
</dbReference>
<protein>
    <recommendedName>
        <fullName evidence="1">Peptidase C45 hydrolase domain-containing protein</fullName>
    </recommendedName>
</protein>
<sequence>MPAVEKIGRRNSIPVLYTCGTHYEVGFDVGRTFSSLIHSFLEASKPLNKVFLPLYETDAGRKVYEETLACVRKNFPQYLREMEGTADGAEVPFHKLFLLHMDSILPNVLGQNPGNNHGTGCSTVCCNHPGEEILGHTEDALAEVLNHIYFVSAHIVSDLPQGRWKVTEEHFTSLCYAGHLPGYTMSYNHHGFVYSVNVVSAKTQVSARTPRYFLTRALLAAENFAQAQEILRDSGCGAGNAVSINMTFLNQEGDRLFHNIEVGPAVGAADESALSIFTASPGEHIFHCNKYLRLQIPEESGEIMESSNHRHATMNSFPHPTTKDDVITILGDQSDKEYSIFQEAGDDDYVKTVAVGIFDCIRRTWSIYTDNPKTNKPIVVLPVQLKYPLK</sequence>
<accession>A0A6L2Q6M4</accession>